<reference evidence="8 9" key="1">
    <citation type="submission" date="2011-02" db="EMBL/GenBank/DDBJ databases">
        <title>The Genome Sequence of Sphaeroforma arctica JP610.</title>
        <authorList>
            <consortium name="The Broad Institute Genome Sequencing Platform"/>
            <person name="Russ C."/>
            <person name="Cuomo C."/>
            <person name="Young S.K."/>
            <person name="Zeng Q."/>
            <person name="Gargeya S."/>
            <person name="Alvarado L."/>
            <person name="Berlin A."/>
            <person name="Chapman S.B."/>
            <person name="Chen Z."/>
            <person name="Freedman E."/>
            <person name="Gellesch M."/>
            <person name="Goldberg J."/>
            <person name="Griggs A."/>
            <person name="Gujja S."/>
            <person name="Heilman E."/>
            <person name="Heiman D."/>
            <person name="Howarth C."/>
            <person name="Mehta T."/>
            <person name="Neiman D."/>
            <person name="Pearson M."/>
            <person name="Roberts A."/>
            <person name="Saif S."/>
            <person name="Shea T."/>
            <person name="Shenoy N."/>
            <person name="Sisk P."/>
            <person name="Stolte C."/>
            <person name="Sykes S."/>
            <person name="White J."/>
            <person name="Yandava C."/>
            <person name="Burger G."/>
            <person name="Gray M.W."/>
            <person name="Holland P.W.H."/>
            <person name="King N."/>
            <person name="Lang F.B.F."/>
            <person name="Roger A.J."/>
            <person name="Ruiz-Trillo I."/>
            <person name="Haas B."/>
            <person name="Nusbaum C."/>
            <person name="Birren B."/>
        </authorList>
    </citation>
    <scope>NUCLEOTIDE SEQUENCE [LARGE SCALE GENOMIC DNA]</scope>
    <source>
        <strain evidence="8 9">JP610</strain>
    </source>
</reference>
<sequence>MRGQIGYVGQEPVLFAGTIAENIAMGAALVPNPDFDQDYPHDVFHNRRFLTQEVTQNDIERACEMANAHDFICHMPDGYQTQIGEGGGMLSGGQKQRIAIARALIRDPKILLLDEATSALDVKSEAVVQAALDKASRGRTTIIIAHRLTTVRKANTIVFLDQGQILESGSHAELMAKGGEYADFVKLQEGDAPNKRKPSIISETSFTSLTDDTQTAITIVEATISREEERAALELVKNEDEIMLKKLNRTTKKTPEEKDAEKHFFKVIMIQRPEWWLLFVGFVCAIISGAMWPMFAFAFGEMLWVFITVDTERSMFYVWLFFLIGCIAFASNFFMHTANGYVAEKLTRRLREKTFRSLMRQDIGFFDQEEHSVGALSVNLSTDAANVSNLTGGVIIAQTMMFTTVLTSVAIGFASCAQLAAVMFATIPATGLAAYLGIRLSRTVEAKALLSMDNANTIAGEFLASVRTVTYLGVSENVCLY</sequence>
<dbReference type="SUPFAM" id="SSF52540">
    <property type="entry name" value="P-loop containing nucleoside triphosphate hydrolases"/>
    <property type="match status" value="1"/>
</dbReference>
<dbReference type="SUPFAM" id="SSF90123">
    <property type="entry name" value="ABC transporter transmembrane region"/>
    <property type="match status" value="1"/>
</dbReference>
<keyword evidence="2 5" id="KW-0812">Transmembrane</keyword>
<evidence type="ECO:0000313" key="8">
    <source>
        <dbReference type="EMBL" id="KNC78567.1"/>
    </source>
</evidence>
<dbReference type="GO" id="GO:0016020">
    <property type="term" value="C:membrane"/>
    <property type="evidence" value="ECO:0007669"/>
    <property type="project" value="UniProtKB-SubCell"/>
</dbReference>
<feature type="transmembrane region" description="Helical" evidence="5">
    <location>
        <begin position="316"/>
        <end position="343"/>
    </location>
</feature>
<dbReference type="InterPro" id="IPR039421">
    <property type="entry name" value="Type_1_exporter"/>
</dbReference>
<dbReference type="Pfam" id="PF00664">
    <property type="entry name" value="ABC_membrane"/>
    <property type="match status" value="1"/>
</dbReference>
<dbReference type="InterPro" id="IPR017871">
    <property type="entry name" value="ABC_transporter-like_CS"/>
</dbReference>
<keyword evidence="4 5" id="KW-0472">Membrane</keyword>
<keyword evidence="3 5" id="KW-1133">Transmembrane helix</keyword>
<keyword evidence="9" id="KW-1185">Reference proteome</keyword>
<dbReference type="InterPro" id="IPR011527">
    <property type="entry name" value="ABC1_TM_dom"/>
</dbReference>
<dbReference type="OrthoDB" id="6500128at2759"/>
<dbReference type="PROSITE" id="PS50893">
    <property type="entry name" value="ABC_TRANSPORTER_2"/>
    <property type="match status" value="1"/>
</dbReference>
<evidence type="ECO:0000256" key="2">
    <source>
        <dbReference type="ARBA" id="ARBA00022692"/>
    </source>
</evidence>
<accession>A0A0L0FP62</accession>
<evidence type="ECO:0000259" key="7">
    <source>
        <dbReference type="PROSITE" id="PS50929"/>
    </source>
</evidence>
<dbReference type="PROSITE" id="PS00211">
    <property type="entry name" value="ABC_TRANSPORTER_1"/>
    <property type="match status" value="1"/>
</dbReference>
<feature type="transmembrane region" description="Helical" evidence="5">
    <location>
        <begin position="419"/>
        <end position="438"/>
    </location>
</feature>
<dbReference type="PROSITE" id="PS50929">
    <property type="entry name" value="ABC_TM1F"/>
    <property type="match status" value="1"/>
</dbReference>
<evidence type="ECO:0000256" key="5">
    <source>
        <dbReference type="SAM" id="Phobius"/>
    </source>
</evidence>
<dbReference type="EMBL" id="KQ242467">
    <property type="protein sequence ID" value="KNC78567.1"/>
    <property type="molecule type" value="Genomic_DNA"/>
</dbReference>
<dbReference type="Gene3D" id="3.40.50.300">
    <property type="entry name" value="P-loop containing nucleotide triphosphate hydrolases"/>
    <property type="match status" value="1"/>
</dbReference>
<dbReference type="CDD" id="cd18578">
    <property type="entry name" value="ABC_6TM_Pgp_ABCB1_D2_like"/>
    <property type="match status" value="1"/>
</dbReference>
<dbReference type="GO" id="GO:0005524">
    <property type="term" value="F:ATP binding"/>
    <property type="evidence" value="ECO:0007669"/>
    <property type="project" value="InterPro"/>
</dbReference>
<evidence type="ECO:0000256" key="3">
    <source>
        <dbReference type="ARBA" id="ARBA00022989"/>
    </source>
</evidence>
<dbReference type="PANTHER" id="PTHR43394:SF1">
    <property type="entry name" value="ATP-BINDING CASSETTE SUB-FAMILY B MEMBER 10, MITOCHONDRIAL"/>
    <property type="match status" value="1"/>
</dbReference>
<dbReference type="RefSeq" id="XP_014152469.1">
    <property type="nucleotide sequence ID" value="XM_014296994.1"/>
</dbReference>
<evidence type="ECO:0000256" key="4">
    <source>
        <dbReference type="ARBA" id="ARBA00023136"/>
    </source>
</evidence>
<organism evidence="8 9">
    <name type="scientific">Sphaeroforma arctica JP610</name>
    <dbReference type="NCBI Taxonomy" id="667725"/>
    <lineage>
        <taxon>Eukaryota</taxon>
        <taxon>Ichthyosporea</taxon>
        <taxon>Ichthyophonida</taxon>
        <taxon>Sphaeroforma</taxon>
    </lineage>
</organism>
<dbReference type="STRING" id="667725.A0A0L0FP62"/>
<proteinExistence type="predicted"/>
<dbReference type="AlphaFoldDB" id="A0A0L0FP62"/>
<dbReference type="InterPro" id="IPR036640">
    <property type="entry name" value="ABC1_TM_sf"/>
</dbReference>
<evidence type="ECO:0008006" key="10">
    <source>
        <dbReference type="Google" id="ProtNLM"/>
    </source>
</evidence>
<dbReference type="GeneID" id="25909518"/>
<feature type="transmembrane region" description="Helical" evidence="5">
    <location>
        <begin position="275"/>
        <end position="296"/>
    </location>
</feature>
<dbReference type="eggNOG" id="KOG0055">
    <property type="taxonomic scope" value="Eukaryota"/>
</dbReference>
<dbReference type="InterPro" id="IPR027417">
    <property type="entry name" value="P-loop_NTPase"/>
</dbReference>
<gene>
    <name evidence="8" type="ORF">SARC_09014</name>
</gene>
<dbReference type="PANTHER" id="PTHR43394">
    <property type="entry name" value="ATP-DEPENDENT PERMEASE MDL1, MITOCHONDRIAL"/>
    <property type="match status" value="1"/>
</dbReference>
<feature type="domain" description="ABC transporter" evidence="6">
    <location>
        <begin position="1"/>
        <end position="187"/>
    </location>
</feature>
<dbReference type="InterPro" id="IPR003439">
    <property type="entry name" value="ABC_transporter-like_ATP-bd"/>
</dbReference>
<dbReference type="GO" id="GO:0015421">
    <property type="term" value="F:ABC-type oligopeptide transporter activity"/>
    <property type="evidence" value="ECO:0007669"/>
    <property type="project" value="TreeGrafter"/>
</dbReference>
<evidence type="ECO:0000313" key="9">
    <source>
        <dbReference type="Proteomes" id="UP000054560"/>
    </source>
</evidence>
<dbReference type="GO" id="GO:0016887">
    <property type="term" value="F:ATP hydrolysis activity"/>
    <property type="evidence" value="ECO:0007669"/>
    <property type="project" value="InterPro"/>
</dbReference>
<evidence type="ECO:0000259" key="6">
    <source>
        <dbReference type="PROSITE" id="PS50893"/>
    </source>
</evidence>
<comment type="subcellular location">
    <subcellularLocation>
        <location evidence="1">Membrane</location>
        <topology evidence="1">Multi-pass membrane protein</topology>
    </subcellularLocation>
</comment>
<dbReference type="FunFam" id="3.40.50.300:FF:002695">
    <property type="entry name" value="ABC multidrug transporter, putative"/>
    <property type="match status" value="1"/>
</dbReference>
<dbReference type="Proteomes" id="UP000054560">
    <property type="component" value="Unassembled WGS sequence"/>
</dbReference>
<feature type="transmembrane region" description="Helical" evidence="5">
    <location>
        <begin position="390"/>
        <end position="413"/>
    </location>
</feature>
<name>A0A0L0FP62_9EUKA</name>
<dbReference type="Pfam" id="PF00005">
    <property type="entry name" value="ABC_tran"/>
    <property type="match status" value="1"/>
</dbReference>
<dbReference type="Gene3D" id="1.20.1560.10">
    <property type="entry name" value="ABC transporter type 1, transmembrane domain"/>
    <property type="match status" value="1"/>
</dbReference>
<feature type="domain" description="ABC transmembrane type-1" evidence="7">
    <location>
        <begin position="279"/>
        <end position="473"/>
    </location>
</feature>
<evidence type="ECO:0000256" key="1">
    <source>
        <dbReference type="ARBA" id="ARBA00004141"/>
    </source>
</evidence>
<protein>
    <recommendedName>
        <fullName evidence="10">ABC transmembrane type-1 domain-containing protein</fullName>
    </recommendedName>
</protein>